<dbReference type="EMBL" id="JAGVWE010000007">
    <property type="protein sequence ID" value="MBS3063751.1"/>
    <property type="molecule type" value="Genomic_DNA"/>
</dbReference>
<organism evidence="2 3">
    <name type="scientific">Candidatus Iainarchaeum sp</name>
    <dbReference type="NCBI Taxonomy" id="3101447"/>
    <lineage>
        <taxon>Archaea</taxon>
        <taxon>Candidatus Iainarchaeota</taxon>
        <taxon>Candidatus Iainarchaeia</taxon>
        <taxon>Candidatus Iainarchaeales</taxon>
        <taxon>Candidatus Iainarchaeaceae</taxon>
        <taxon>Candidatus Iainarchaeum</taxon>
    </lineage>
</organism>
<comment type="caution">
    <text evidence="2">The sequence shown here is derived from an EMBL/GenBank/DDBJ whole genome shotgun (WGS) entry which is preliminary data.</text>
</comment>
<feature type="transmembrane region" description="Helical" evidence="1">
    <location>
        <begin position="12"/>
        <end position="29"/>
    </location>
</feature>
<proteinExistence type="predicted"/>
<accession>A0A8T4L9Y2</accession>
<name>A0A8T4L9Y2_9ARCH</name>
<dbReference type="Proteomes" id="UP000678237">
    <property type="component" value="Unassembled WGS sequence"/>
</dbReference>
<evidence type="ECO:0000256" key="1">
    <source>
        <dbReference type="SAM" id="Phobius"/>
    </source>
</evidence>
<protein>
    <submittedName>
        <fullName evidence="2">Uncharacterized protein</fullName>
    </submittedName>
</protein>
<sequence length="79" mass="9559">MRRLLAWLDLAEKLLLVLLALGVVVWFLFRLEVWADYFRRYFLLTGDVTSLLYLFVGLLVLKKIFEWLLKWHVRATFAR</sequence>
<keyword evidence="1" id="KW-0812">Transmembrane</keyword>
<reference evidence="2" key="2">
    <citation type="submission" date="2021-05" db="EMBL/GenBank/DDBJ databases">
        <title>Protein family content uncovers lineage relationships and bacterial pathway maintenance mechanisms in DPANN archaea.</title>
        <authorList>
            <person name="Castelle C.J."/>
            <person name="Meheust R."/>
            <person name="Jaffe A.L."/>
            <person name="Seitz K."/>
            <person name="Gong X."/>
            <person name="Baker B.J."/>
            <person name="Banfield J.F."/>
        </authorList>
    </citation>
    <scope>NUCLEOTIDE SEQUENCE</scope>
    <source>
        <strain evidence="2">RIFCSPLOWO2_01_FULL_58_19</strain>
    </source>
</reference>
<gene>
    <name evidence="2" type="ORF">J4203_07870</name>
</gene>
<reference evidence="2" key="1">
    <citation type="submission" date="2021-03" db="EMBL/GenBank/DDBJ databases">
        <authorList>
            <person name="Jaffe A."/>
        </authorList>
    </citation>
    <scope>NUCLEOTIDE SEQUENCE</scope>
    <source>
        <strain evidence="2">RIFCSPLOWO2_01_FULL_58_19</strain>
    </source>
</reference>
<feature type="transmembrane region" description="Helical" evidence="1">
    <location>
        <begin position="41"/>
        <end position="61"/>
    </location>
</feature>
<evidence type="ECO:0000313" key="2">
    <source>
        <dbReference type="EMBL" id="MBS3063751.1"/>
    </source>
</evidence>
<keyword evidence="1" id="KW-0472">Membrane</keyword>
<dbReference type="AlphaFoldDB" id="A0A8T4L9Y2"/>
<evidence type="ECO:0000313" key="3">
    <source>
        <dbReference type="Proteomes" id="UP000678237"/>
    </source>
</evidence>
<keyword evidence="1" id="KW-1133">Transmembrane helix</keyword>